<organism evidence="2">
    <name type="scientific">Ligilactobacillus agilis</name>
    <dbReference type="NCBI Taxonomy" id="1601"/>
    <lineage>
        <taxon>Bacteria</taxon>
        <taxon>Bacillati</taxon>
        <taxon>Bacillota</taxon>
        <taxon>Bacilli</taxon>
        <taxon>Lactobacillales</taxon>
        <taxon>Lactobacillaceae</taxon>
        <taxon>Ligilactobacillus</taxon>
    </lineage>
</organism>
<evidence type="ECO:0000313" key="2">
    <source>
        <dbReference type="EMBL" id="GET06979.1"/>
    </source>
</evidence>
<dbReference type="EMBL" id="BLAM01000198">
    <property type="protein sequence ID" value="GET06979.1"/>
    <property type="molecule type" value="Genomic_DNA"/>
</dbReference>
<gene>
    <name evidence="2" type="ORF">SY212_20090</name>
</gene>
<dbReference type="Proteomes" id="UP000494265">
    <property type="component" value="Unassembled WGS sequence"/>
</dbReference>
<dbReference type="RefSeq" id="WP_172585171.1">
    <property type="nucleotide sequence ID" value="NZ_BLAM01000198.1"/>
</dbReference>
<dbReference type="PANTHER" id="PTHR30383">
    <property type="entry name" value="THIOESTERASE 1/PROTEASE 1/LYSOPHOSPHOLIPASE L1"/>
    <property type="match status" value="1"/>
</dbReference>
<protein>
    <submittedName>
        <fullName evidence="2">Lipase</fullName>
    </submittedName>
</protein>
<dbReference type="Gene3D" id="3.40.50.1110">
    <property type="entry name" value="SGNH hydrolase"/>
    <property type="match status" value="1"/>
</dbReference>
<proteinExistence type="predicted"/>
<dbReference type="InterPro" id="IPR036514">
    <property type="entry name" value="SGNH_hydro_sf"/>
</dbReference>
<dbReference type="AlphaFoldDB" id="A0A6F9XP08"/>
<dbReference type="InterPro" id="IPR013830">
    <property type="entry name" value="SGNH_hydro"/>
</dbReference>
<dbReference type="InterPro" id="IPR051532">
    <property type="entry name" value="Ester_Hydrolysis_Enzymes"/>
</dbReference>
<comment type="caution">
    <text evidence="2">The sequence shown here is derived from an EMBL/GenBank/DDBJ whole genome shotgun (WGS) entry which is preliminary data.</text>
</comment>
<dbReference type="Pfam" id="PF13472">
    <property type="entry name" value="Lipase_GDSL_2"/>
    <property type="match status" value="1"/>
</dbReference>
<dbReference type="SUPFAM" id="SSF52266">
    <property type="entry name" value="SGNH hydrolase"/>
    <property type="match status" value="1"/>
</dbReference>
<sequence>MSKVKEGLIFLGVVLVLVGAFFSIMRLTSSKTHQEVSPTVSKKQAQVKAKKVPSISLYALGDSLTHGVGDTSNRGGYVYLVKQKLEHQNQVKVTSHNYGKTGDRSDQIQARLEKSKQMQAELKQADIITLTVGGNDMMKVLQDNFLLLANNKLAGAMPKAKEDYRLKLTSLFKTIRHYNEDAPIFLISIYNPFYVYFPTLTDLQKYTNQWNVLAKQVAKRDGNTYFVDVNQQLSEGQYLGQDKKRLIKESKLNLNSVSSTKLEDILSDQKEKNNYLSDANHFHPNDKGYRYMTKELYQVMMAHKDKWLKEDKYGG</sequence>
<name>A0A6F9XP08_9LACO</name>
<evidence type="ECO:0000259" key="1">
    <source>
        <dbReference type="Pfam" id="PF13472"/>
    </source>
</evidence>
<dbReference type="PANTHER" id="PTHR30383:SF27">
    <property type="entry name" value="SPORE GERMINATION LIPASE LIPC"/>
    <property type="match status" value="1"/>
</dbReference>
<accession>A0A6F9XP08</accession>
<dbReference type="CDD" id="cd04506">
    <property type="entry name" value="SGNH_hydrolase_YpmR_like"/>
    <property type="match status" value="1"/>
</dbReference>
<reference evidence="2" key="1">
    <citation type="submission" date="2019-10" db="EMBL/GenBank/DDBJ databases">
        <title>Lactobacillus agilis SY212 Whole Genome Sequencing Project.</title>
        <authorList>
            <person name="Suzuki S."/>
            <person name="Endo A."/>
            <person name="Maeno S."/>
            <person name="Shiwa Y."/>
            <person name="Matsutani M."/>
            <person name="Kajikawa A."/>
        </authorList>
    </citation>
    <scope>NUCLEOTIDE SEQUENCE</scope>
    <source>
        <strain evidence="2">SY212</strain>
    </source>
</reference>
<feature type="domain" description="SGNH hydrolase-type esterase" evidence="1">
    <location>
        <begin position="59"/>
        <end position="290"/>
    </location>
</feature>
<dbReference type="GO" id="GO:0004622">
    <property type="term" value="F:phosphatidylcholine lysophospholipase activity"/>
    <property type="evidence" value="ECO:0007669"/>
    <property type="project" value="TreeGrafter"/>
</dbReference>